<dbReference type="RefSeq" id="WP_115815709.1">
    <property type="nucleotide sequence ID" value="NZ_QRDV01000001.1"/>
</dbReference>
<keyword evidence="2" id="KW-0175">Coiled coil</keyword>
<reference evidence="3 4" key="1">
    <citation type="submission" date="2018-07" db="EMBL/GenBank/DDBJ databases">
        <title>Genomic Encyclopedia of Type Strains, Phase III (KMG-III): the genomes of soil and plant-associated and newly described type strains.</title>
        <authorList>
            <person name="Whitman W."/>
        </authorList>
    </citation>
    <scope>NUCLEOTIDE SEQUENCE [LARGE SCALE GENOMIC DNA]</scope>
    <source>
        <strain evidence="3 4">CECT 7946</strain>
    </source>
</reference>
<evidence type="ECO:0000313" key="3">
    <source>
        <dbReference type="EMBL" id="RED46580.1"/>
    </source>
</evidence>
<dbReference type="Gene3D" id="3.40.50.1820">
    <property type="entry name" value="alpha/beta hydrolase"/>
    <property type="match status" value="1"/>
</dbReference>
<dbReference type="OrthoDB" id="1142077at2"/>
<evidence type="ECO:0000256" key="1">
    <source>
        <dbReference type="PROSITE-ProRule" id="PRU00339"/>
    </source>
</evidence>
<dbReference type="InterPro" id="IPR000801">
    <property type="entry name" value="Esterase-like"/>
</dbReference>
<dbReference type="Gene3D" id="1.25.40.10">
    <property type="entry name" value="Tetratricopeptide repeat domain"/>
    <property type="match status" value="1"/>
</dbReference>
<dbReference type="PANTHER" id="PTHR48098">
    <property type="entry name" value="ENTEROCHELIN ESTERASE-RELATED"/>
    <property type="match status" value="1"/>
</dbReference>
<evidence type="ECO:0000313" key="4">
    <source>
        <dbReference type="Proteomes" id="UP000256980"/>
    </source>
</evidence>
<feature type="repeat" description="TPR" evidence="1">
    <location>
        <begin position="329"/>
        <end position="362"/>
    </location>
</feature>
<dbReference type="Proteomes" id="UP000256980">
    <property type="component" value="Unassembled WGS sequence"/>
</dbReference>
<keyword evidence="1" id="KW-0802">TPR repeat</keyword>
<name>A0A3D9HAQ1_9FLAO</name>
<dbReference type="InterPro" id="IPR011990">
    <property type="entry name" value="TPR-like_helical_dom_sf"/>
</dbReference>
<feature type="coiled-coil region" evidence="2">
    <location>
        <begin position="294"/>
        <end position="324"/>
    </location>
</feature>
<dbReference type="PANTHER" id="PTHR48098:SF6">
    <property type="entry name" value="FERRI-BACILLIBACTIN ESTERASE BESA"/>
    <property type="match status" value="1"/>
</dbReference>
<evidence type="ECO:0000256" key="2">
    <source>
        <dbReference type="SAM" id="Coils"/>
    </source>
</evidence>
<gene>
    <name evidence="3" type="ORF">DFQ10_101351</name>
</gene>
<dbReference type="InterPro" id="IPR019734">
    <property type="entry name" value="TPR_rpt"/>
</dbReference>
<dbReference type="PROSITE" id="PS50005">
    <property type="entry name" value="TPR"/>
    <property type="match status" value="1"/>
</dbReference>
<dbReference type="InterPro" id="IPR050583">
    <property type="entry name" value="Mycobacterial_A85_antigen"/>
</dbReference>
<dbReference type="AlphaFoldDB" id="A0A3D9HAQ1"/>
<sequence>MKNFYSLVIVFFIVLNIQAQAIYKTIDSERLGEKRELKIQLPRNYDPDEKRSYPLIIVLDGDYLFEPVAGNIDYQSYWEDIPDCIVVGINQADTRSNDLFYDTESYFPKDSGAQFYEFISAELLPYIEKNYKASNFRIIFGHDLSANFINYFLFKDNPLFRAYVAFSPELAPEMGTRLQQRLSEMTQEVFYYMATSDADIKTLRASTLETNALISTIENDKLLYKFDDFEDANHYALVGRGIPKALNEIFGLFKPINAKEYKEKLLPYEGLSFDYLIKKYEDIEHFYGFEKKLIENDIRAIAAASNKKEDLESLEKLAKLVKKEFPDSMLGAYYLGMYYEKEGNYKKALLQYKGGLLLQPSQSVDKEVMLEKMYDAEEALNN</sequence>
<dbReference type="EMBL" id="QRDV01000001">
    <property type="protein sequence ID" value="RED46580.1"/>
    <property type="molecule type" value="Genomic_DNA"/>
</dbReference>
<keyword evidence="4" id="KW-1185">Reference proteome</keyword>
<dbReference type="Pfam" id="PF00756">
    <property type="entry name" value="Esterase"/>
    <property type="match status" value="1"/>
</dbReference>
<accession>A0A3D9HAQ1</accession>
<protein>
    <submittedName>
        <fullName evidence="3">Uncharacterized protein</fullName>
    </submittedName>
</protein>
<dbReference type="InterPro" id="IPR029058">
    <property type="entry name" value="AB_hydrolase_fold"/>
</dbReference>
<dbReference type="SUPFAM" id="SSF48452">
    <property type="entry name" value="TPR-like"/>
    <property type="match status" value="1"/>
</dbReference>
<dbReference type="SUPFAM" id="SSF53474">
    <property type="entry name" value="alpha/beta-Hydrolases"/>
    <property type="match status" value="1"/>
</dbReference>
<organism evidence="3 4">
    <name type="scientific">Winogradskyella eximia</name>
    <dbReference type="NCBI Taxonomy" id="262006"/>
    <lineage>
        <taxon>Bacteria</taxon>
        <taxon>Pseudomonadati</taxon>
        <taxon>Bacteroidota</taxon>
        <taxon>Flavobacteriia</taxon>
        <taxon>Flavobacteriales</taxon>
        <taxon>Flavobacteriaceae</taxon>
        <taxon>Winogradskyella</taxon>
    </lineage>
</organism>
<proteinExistence type="predicted"/>
<comment type="caution">
    <text evidence="3">The sequence shown here is derived from an EMBL/GenBank/DDBJ whole genome shotgun (WGS) entry which is preliminary data.</text>
</comment>